<sequence>MDATVNPFPADPDRRAIWTMLVERDIDAFLAADWSMVDGDFVKEGFMGLHAHGSELPDSWRLAFPTLEVYRDEWLRQAAETAKVAYAEPLRAALFRATNLRDIDLAGERAVAHKKFDGTVARADGGTDVLSWQTLYFCRKVDGVWKLTGFVGYMPFPMGRPRKG</sequence>
<reference evidence="1 2" key="1">
    <citation type="submission" date="2020-08" db="EMBL/GenBank/DDBJ databases">
        <title>Genomic Encyclopedia of Type Strains, Phase IV (KMG-IV): sequencing the most valuable type-strain genomes for metagenomic binning, comparative biology and taxonomic classification.</title>
        <authorList>
            <person name="Goeker M."/>
        </authorList>
    </citation>
    <scope>NUCLEOTIDE SEQUENCE [LARGE SCALE GENOMIC DNA]</scope>
    <source>
        <strain evidence="1 2">DSM 16268</strain>
    </source>
</reference>
<evidence type="ECO:0000313" key="2">
    <source>
        <dbReference type="Proteomes" id="UP000523821"/>
    </source>
</evidence>
<evidence type="ECO:0000313" key="1">
    <source>
        <dbReference type="EMBL" id="MBB5752230.1"/>
    </source>
</evidence>
<gene>
    <name evidence="1" type="ORF">GGQ63_001282</name>
</gene>
<comment type="caution">
    <text evidence="1">The sequence shown here is derived from an EMBL/GenBank/DDBJ whole genome shotgun (WGS) entry which is preliminary data.</text>
</comment>
<proteinExistence type="predicted"/>
<dbReference type="RefSeq" id="WP_183853696.1">
    <property type="nucleotide sequence ID" value="NZ_JACHOO010000002.1"/>
</dbReference>
<dbReference type="Proteomes" id="UP000523821">
    <property type="component" value="Unassembled WGS sequence"/>
</dbReference>
<dbReference type="InterPro" id="IPR032710">
    <property type="entry name" value="NTF2-like_dom_sf"/>
</dbReference>
<accession>A0A7W9FK67</accession>
<evidence type="ECO:0008006" key="3">
    <source>
        <dbReference type="Google" id="ProtNLM"/>
    </source>
</evidence>
<name>A0A7W9FK67_9HYPH</name>
<dbReference type="EMBL" id="JACHOO010000002">
    <property type="protein sequence ID" value="MBB5752230.1"/>
    <property type="molecule type" value="Genomic_DNA"/>
</dbReference>
<keyword evidence="2" id="KW-1185">Reference proteome</keyword>
<protein>
    <recommendedName>
        <fullName evidence="3">SnoaL-like domain-containing protein</fullName>
    </recommendedName>
</protein>
<organism evidence="1 2">
    <name type="scientific">Prosthecomicrobium pneumaticum</name>
    <dbReference type="NCBI Taxonomy" id="81895"/>
    <lineage>
        <taxon>Bacteria</taxon>
        <taxon>Pseudomonadati</taxon>
        <taxon>Pseudomonadota</taxon>
        <taxon>Alphaproteobacteria</taxon>
        <taxon>Hyphomicrobiales</taxon>
        <taxon>Kaistiaceae</taxon>
        <taxon>Prosthecomicrobium</taxon>
    </lineage>
</organism>
<dbReference type="AlphaFoldDB" id="A0A7W9FK67"/>
<dbReference type="SUPFAM" id="SSF54427">
    <property type="entry name" value="NTF2-like"/>
    <property type="match status" value="1"/>
</dbReference>